<proteinExistence type="predicted"/>
<organism evidence="2 3">
    <name type="scientific">Puccinia coronata f. sp. avenae</name>
    <dbReference type="NCBI Taxonomy" id="200324"/>
    <lineage>
        <taxon>Eukaryota</taxon>
        <taxon>Fungi</taxon>
        <taxon>Dikarya</taxon>
        <taxon>Basidiomycota</taxon>
        <taxon>Pucciniomycotina</taxon>
        <taxon>Pucciniomycetes</taxon>
        <taxon>Pucciniales</taxon>
        <taxon>Pucciniaceae</taxon>
        <taxon>Puccinia</taxon>
    </lineage>
</organism>
<reference evidence="2 3" key="1">
    <citation type="submission" date="2017-11" db="EMBL/GenBank/DDBJ databases">
        <title>De novo assembly and phasing of dikaryotic genomes from two isolates of Puccinia coronata f. sp. avenae, the causal agent of oat crown rust.</title>
        <authorList>
            <person name="Miller M.E."/>
            <person name="Zhang Y."/>
            <person name="Omidvar V."/>
            <person name="Sperschneider J."/>
            <person name="Schwessinger B."/>
            <person name="Raley C."/>
            <person name="Palmer J.M."/>
            <person name="Garnica D."/>
            <person name="Upadhyaya N."/>
            <person name="Rathjen J."/>
            <person name="Taylor J.M."/>
            <person name="Park R.F."/>
            <person name="Dodds P.N."/>
            <person name="Hirsch C.D."/>
            <person name="Kianian S.F."/>
            <person name="Figueroa M."/>
        </authorList>
    </citation>
    <scope>NUCLEOTIDE SEQUENCE [LARGE SCALE GENOMIC DNA]</scope>
    <source>
        <strain evidence="2">12NC29</strain>
    </source>
</reference>
<dbReference type="Proteomes" id="UP000235388">
    <property type="component" value="Unassembled WGS sequence"/>
</dbReference>
<comment type="caution">
    <text evidence="2">The sequence shown here is derived from an EMBL/GenBank/DDBJ whole genome shotgun (WGS) entry which is preliminary data.</text>
</comment>
<name>A0A2N5VR78_9BASI</name>
<sequence>MRTSPDITSQTKCLQSDLNHPDNQLVEDLPKHASVDAQPRLQARPLPARSTLPNTFFASPLPSSGVPLCSI</sequence>
<evidence type="ECO:0000313" key="3">
    <source>
        <dbReference type="Proteomes" id="UP000235388"/>
    </source>
</evidence>
<dbReference type="EMBL" id="PGCJ01000080">
    <property type="protein sequence ID" value="PLW52499.1"/>
    <property type="molecule type" value="Genomic_DNA"/>
</dbReference>
<keyword evidence="3" id="KW-1185">Reference proteome</keyword>
<feature type="region of interest" description="Disordered" evidence="1">
    <location>
        <begin position="1"/>
        <end position="22"/>
    </location>
</feature>
<gene>
    <name evidence="2" type="ORF">PCANC_10613</name>
</gene>
<evidence type="ECO:0000313" key="2">
    <source>
        <dbReference type="EMBL" id="PLW52499.1"/>
    </source>
</evidence>
<accession>A0A2N5VR78</accession>
<dbReference type="AlphaFoldDB" id="A0A2N5VR78"/>
<evidence type="ECO:0000256" key="1">
    <source>
        <dbReference type="SAM" id="MobiDB-lite"/>
    </source>
</evidence>
<protein>
    <submittedName>
        <fullName evidence="2">Uncharacterized protein</fullName>
    </submittedName>
</protein>